<keyword evidence="2" id="KW-0479">Metal-binding</keyword>
<comment type="similarity">
    <text evidence="2">Belongs to the 5-formyltetrahydrofolate cyclo-ligase family.</text>
</comment>
<dbReference type="PIRSF" id="PIRSF006806">
    <property type="entry name" value="FTHF_cligase"/>
    <property type="match status" value="1"/>
</dbReference>
<keyword evidence="2" id="KW-0460">Magnesium</keyword>
<evidence type="ECO:0000256" key="1">
    <source>
        <dbReference type="PIRSR" id="PIRSR006806-1"/>
    </source>
</evidence>
<comment type="caution">
    <text evidence="3">The sequence shown here is derived from an EMBL/GenBank/DDBJ whole genome shotgun (WGS) entry which is preliminary data.</text>
</comment>
<dbReference type="Gene3D" id="3.40.50.10420">
    <property type="entry name" value="NagB/RpiA/CoA transferase-like"/>
    <property type="match status" value="1"/>
</dbReference>
<dbReference type="EC" id="6.3.3.2" evidence="2"/>
<dbReference type="Pfam" id="PF01812">
    <property type="entry name" value="5-FTHF_cyc-lig"/>
    <property type="match status" value="1"/>
</dbReference>
<dbReference type="GO" id="GO:0005524">
    <property type="term" value="F:ATP binding"/>
    <property type="evidence" value="ECO:0007669"/>
    <property type="project" value="UniProtKB-KW"/>
</dbReference>
<comment type="catalytic activity">
    <reaction evidence="2">
        <text>(6S)-5-formyl-5,6,7,8-tetrahydrofolate + ATP = (6R)-5,10-methenyltetrahydrofolate + ADP + phosphate</text>
        <dbReference type="Rhea" id="RHEA:10488"/>
        <dbReference type="ChEBI" id="CHEBI:30616"/>
        <dbReference type="ChEBI" id="CHEBI:43474"/>
        <dbReference type="ChEBI" id="CHEBI:57455"/>
        <dbReference type="ChEBI" id="CHEBI:57457"/>
        <dbReference type="ChEBI" id="CHEBI:456216"/>
        <dbReference type="EC" id="6.3.3.2"/>
    </reaction>
</comment>
<evidence type="ECO:0000313" key="4">
    <source>
        <dbReference type="Proteomes" id="UP000536534"/>
    </source>
</evidence>
<organism evidence="3 4">
    <name type="scientific">Thauera phenolivorans</name>
    <dbReference type="NCBI Taxonomy" id="1792543"/>
    <lineage>
        <taxon>Bacteria</taxon>
        <taxon>Pseudomonadati</taxon>
        <taxon>Pseudomonadota</taxon>
        <taxon>Betaproteobacteria</taxon>
        <taxon>Rhodocyclales</taxon>
        <taxon>Zoogloeaceae</taxon>
        <taxon>Thauera</taxon>
    </lineage>
</organism>
<accession>A0A7X7LTY4</accession>
<dbReference type="InterPro" id="IPR024185">
    <property type="entry name" value="FTHF_cligase-like_sf"/>
</dbReference>
<gene>
    <name evidence="3" type="ORF">GX576_00030</name>
</gene>
<dbReference type="InterPro" id="IPR037171">
    <property type="entry name" value="NagB/RpiA_transferase-like"/>
</dbReference>
<evidence type="ECO:0000256" key="2">
    <source>
        <dbReference type="RuleBase" id="RU361279"/>
    </source>
</evidence>
<evidence type="ECO:0000313" key="3">
    <source>
        <dbReference type="EMBL" id="NLF52791.1"/>
    </source>
</evidence>
<keyword evidence="3" id="KW-0436">Ligase</keyword>
<dbReference type="InterPro" id="IPR002698">
    <property type="entry name" value="FTHF_cligase"/>
</dbReference>
<dbReference type="GO" id="GO:0046872">
    <property type="term" value="F:metal ion binding"/>
    <property type="evidence" value="ECO:0007669"/>
    <property type="project" value="UniProtKB-KW"/>
</dbReference>
<dbReference type="NCBIfam" id="TIGR02727">
    <property type="entry name" value="MTHFS_bact"/>
    <property type="match status" value="1"/>
</dbReference>
<sequence>MQVERRELRKRALAAREALPAARHDTLTQRIIEHLEALLAELSPRVLAFCWPYRAEPDLRPFVVHWLAQAPGRIAALPVALEADAPLTFRAWAPGVEMAVDRHGIPIPARGEAVVPEVLLVPVNVFDGEGFRLGYGGGYFDRTLEAMPATAVGVGFELARAQTVYPQAHDRPMDWIVTEAGACAAQPR</sequence>
<dbReference type="EMBL" id="JAAYYV010000001">
    <property type="protein sequence ID" value="NLF52791.1"/>
    <property type="molecule type" value="Genomic_DNA"/>
</dbReference>
<name>A0A7X7LTY4_9RHOO</name>
<reference evidence="3 4" key="1">
    <citation type="journal article" date="2020" name="Biotechnol. Biofuels">
        <title>New insights from the biogas microbiome by comprehensive genome-resolved metagenomics of nearly 1600 species originating from multiple anaerobic digesters.</title>
        <authorList>
            <person name="Campanaro S."/>
            <person name="Treu L."/>
            <person name="Rodriguez-R L.M."/>
            <person name="Kovalovszki A."/>
            <person name="Ziels R.M."/>
            <person name="Maus I."/>
            <person name="Zhu X."/>
            <person name="Kougias P.G."/>
            <person name="Basile A."/>
            <person name="Luo G."/>
            <person name="Schluter A."/>
            <person name="Konstantinidis K.T."/>
            <person name="Angelidaki I."/>
        </authorList>
    </citation>
    <scope>NUCLEOTIDE SEQUENCE [LARGE SCALE GENOMIC DNA]</scope>
    <source>
        <strain evidence="3">AS06rmzACSIP_256</strain>
    </source>
</reference>
<protein>
    <recommendedName>
        <fullName evidence="2">5-formyltetrahydrofolate cyclo-ligase</fullName>
        <ecNumber evidence="2">6.3.3.2</ecNumber>
    </recommendedName>
</protein>
<dbReference type="Proteomes" id="UP000536534">
    <property type="component" value="Unassembled WGS sequence"/>
</dbReference>
<feature type="binding site" evidence="1">
    <location>
        <position position="56"/>
    </location>
    <ligand>
        <name>substrate</name>
    </ligand>
</feature>
<proteinExistence type="inferred from homology"/>
<keyword evidence="1 2" id="KW-0547">Nucleotide-binding</keyword>
<dbReference type="GO" id="GO:0030272">
    <property type="term" value="F:5-formyltetrahydrofolate cyclo-ligase activity"/>
    <property type="evidence" value="ECO:0007669"/>
    <property type="project" value="UniProtKB-EC"/>
</dbReference>
<dbReference type="SUPFAM" id="SSF100950">
    <property type="entry name" value="NagB/RpiA/CoA transferase-like"/>
    <property type="match status" value="1"/>
</dbReference>
<feature type="binding site" evidence="1">
    <location>
        <begin position="5"/>
        <end position="9"/>
    </location>
    <ligand>
        <name>ATP</name>
        <dbReference type="ChEBI" id="CHEBI:30616"/>
    </ligand>
</feature>
<dbReference type="AlphaFoldDB" id="A0A7X7LTY4"/>
<comment type="cofactor">
    <cofactor evidence="2">
        <name>Mg(2+)</name>
        <dbReference type="ChEBI" id="CHEBI:18420"/>
    </cofactor>
</comment>
<keyword evidence="1 2" id="KW-0067">ATP-binding</keyword>